<dbReference type="PANTHER" id="PTHR23028:SF53">
    <property type="entry name" value="ACYL_TRANSF_3 DOMAIN-CONTAINING PROTEIN"/>
    <property type="match status" value="1"/>
</dbReference>
<feature type="domain" description="Acyltransferase 3" evidence="2">
    <location>
        <begin position="15"/>
        <end position="180"/>
    </location>
</feature>
<dbReference type="Pfam" id="PF01757">
    <property type="entry name" value="Acyl_transf_3"/>
    <property type="match status" value="1"/>
</dbReference>
<evidence type="ECO:0000313" key="4">
    <source>
        <dbReference type="Proteomes" id="UP000274131"/>
    </source>
</evidence>
<feature type="transmembrane region" description="Helical" evidence="1">
    <location>
        <begin position="212"/>
        <end position="237"/>
    </location>
</feature>
<evidence type="ECO:0000313" key="5">
    <source>
        <dbReference type="WBParaSite" id="EVEC_0001340001-mRNA-1"/>
    </source>
</evidence>
<keyword evidence="4" id="KW-1185">Reference proteome</keyword>
<name>A0A0N4VQU3_ENTVE</name>
<dbReference type="EMBL" id="UXUI01015130">
    <property type="protein sequence ID" value="VDD97788.1"/>
    <property type="molecule type" value="Genomic_DNA"/>
</dbReference>
<feature type="transmembrane region" description="Helical" evidence="1">
    <location>
        <begin position="183"/>
        <end position="200"/>
    </location>
</feature>
<feature type="transmembrane region" description="Helical" evidence="1">
    <location>
        <begin position="81"/>
        <end position="100"/>
    </location>
</feature>
<organism evidence="5">
    <name type="scientific">Enterobius vermicularis</name>
    <name type="common">Human pinworm</name>
    <dbReference type="NCBI Taxonomy" id="51028"/>
    <lineage>
        <taxon>Eukaryota</taxon>
        <taxon>Metazoa</taxon>
        <taxon>Ecdysozoa</taxon>
        <taxon>Nematoda</taxon>
        <taxon>Chromadorea</taxon>
        <taxon>Rhabditida</taxon>
        <taxon>Spirurina</taxon>
        <taxon>Oxyuridomorpha</taxon>
        <taxon>Oxyuroidea</taxon>
        <taxon>Oxyuridae</taxon>
        <taxon>Enterobius</taxon>
    </lineage>
</organism>
<accession>A0A0N4VQU3</accession>
<dbReference type="GO" id="GO:0016020">
    <property type="term" value="C:membrane"/>
    <property type="evidence" value="ECO:0007669"/>
    <property type="project" value="TreeGrafter"/>
</dbReference>
<sequence length="332" mass="38637">MKFLIGKVIPKKRKDIQGLRGLAIIYVLAFHLYPQLFPRGFLGVDIFFVISGYLISLILMREKSFTLTSFLVFYKKRIKRIFPAYYVMLFFLFSFGYYLLAAEDYFTLQVDSAWAVGFLTNIHKYLQNLDYFAEVLYYAKYLQIQVFLNFINFFEGFKNTPLLVAGLFSLSPVAFMLPLHVTFLRLLCTLGAATVIYLGNEFTSNFVLGNSYLYFIGEISYSVYLYHWPIITFVMYYTDTMQIAGILVNTNSLILFYLIVKRLRNTFSINNSVSILFIMTLSAHGLSLSTLTEKNVVNDSRKETRFGKRLLWLLTNLSSYKLLCFKLYNLLS</sequence>
<feature type="transmembrane region" description="Helical" evidence="1">
    <location>
        <begin position="16"/>
        <end position="34"/>
    </location>
</feature>
<feature type="transmembrane region" description="Helical" evidence="1">
    <location>
        <begin position="243"/>
        <end position="260"/>
    </location>
</feature>
<dbReference type="PANTHER" id="PTHR23028">
    <property type="entry name" value="ACETYLTRANSFERASE"/>
    <property type="match status" value="1"/>
</dbReference>
<dbReference type="AlphaFoldDB" id="A0A0N4VQU3"/>
<dbReference type="InterPro" id="IPR050879">
    <property type="entry name" value="Acyltransferase_3"/>
</dbReference>
<dbReference type="WBParaSite" id="EVEC_0001340001-mRNA-1">
    <property type="protein sequence ID" value="EVEC_0001340001-mRNA-1"/>
    <property type="gene ID" value="EVEC_0001340001"/>
</dbReference>
<evidence type="ECO:0000313" key="3">
    <source>
        <dbReference type="EMBL" id="VDD97788.1"/>
    </source>
</evidence>
<keyword evidence="1" id="KW-1133">Transmembrane helix</keyword>
<keyword evidence="1" id="KW-0472">Membrane</keyword>
<dbReference type="GO" id="GO:0016747">
    <property type="term" value="F:acyltransferase activity, transferring groups other than amino-acyl groups"/>
    <property type="evidence" value="ECO:0007669"/>
    <property type="project" value="InterPro"/>
</dbReference>
<reference evidence="3 4" key="2">
    <citation type="submission" date="2018-10" db="EMBL/GenBank/DDBJ databases">
        <authorList>
            <consortium name="Pathogen Informatics"/>
        </authorList>
    </citation>
    <scope>NUCLEOTIDE SEQUENCE [LARGE SCALE GENOMIC DNA]</scope>
</reference>
<reference evidence="5" key="1">
    <citation type="submission" date="2017-02" db="UniProtKB">
        <authorList>
            <consortium name="WormBaseParasite"/>
        </authorList>
    </citation>
    <scope>IDENTIFICATION</scope>
</reference>
<dbReference type="OrthoDB" id="92766at2759"/>
<dbReference type="InterPro" id="IPR002656">
    <property type="entry name" value="Acyl_transf_3_dom"/>
</dbReference>
<dbReference type="Proteomes" id="UP000274131">
    <property type="component" value="Unassembled WGS sequence"/>
</dbReference>
<evidence type="ECO:0000256" key="1">
    <source>
        <dbReference type="SAM" id="Phobius"/>
    </source>
</evidence>
<gene>
    <name evidence="3" type="ORF">EVEC_LOCUS12539</name>
</gene>
<keyword evidence="1" id="KW-0812">Transmembrane</keyword>
<feature type="transmembrane region" description="Helical" evidence="1">
    <location>
        <begin position="40"/>
        <end position="60"/>
    </location>
</feature>
<feature type="transmembrane region" description="Helical" evidence="1">
    <location>
        <begin position="272"/>
        <end position="291"/>
    </location>
</feature>
<proteinExistence type="predicted"/>
<evidence type="ECO:0000259" key="2">
    <source>
        <dbReference type="Pfam" id="PF01757"/>
    </source>
</evidence>
<dbReference type="GO" id="GO:0000271">
    <property type="term" value="P:polysaccharide biosynthetic process"/>
    <property type="evidence" value="ECO:0007669"/>
    <property type="project" value="TreeGrafter"/>
</dbReference>
<protein>
    <submittedName>
        <fullName evidence="5">Acyl_transf_3 domain-containing protein</fullName>
    </submittedName>
</protein>